<evidence type="ECO:0000313" key="2">
    <source>
        <dbReference type="EMBL" id="MBD7938371.1"/>
    </source>
</evidence>
<gene>
    <name evidence="2" type="ORF">H9655_15155</name>
</gene>
<dbReference type="Pfam" id="PF00144">
    <property type="entry name" value="Beta-lactamase"/>
    <property type="match status" value="1"/>
</dbReference>
<dbReference type="InterPro" id="IPR012338">
    <property type="entry name" value="Beta-lactam/transpept-like"/>
</dbReference>
<protein>
    <submittedName>
        <fullName evidence="2">Serine hydrolase</fullName>
    </submittedName>
</protein>
<dbReference type="RefSeq" id="WP_191815475.1">
    <property type="nucleotide sequence ID" value="NZ_JACSQT010000007.1"/>
</dbReference>
<reference evidence="2 3" key="1">
    <citation type="submission" date="2020-08" db="EMBL/GenBank/DDBJ databases">
        <title>A Genomic Blueprint of the Chicken Gut Microbiome.</title>
        <authorList>
            <person name="Gilroy R."/>
            <person name="Ravi A."/>
            <person name="Getino M."/>
            <person name="Pursley I."/>
            <person name="Horton D.L."/>
            <person name="Alikhan N.-F."/>
            <person name="Baker D."/>
            <person name="Gharbi K."/>
            <person name="Hall N."/>
            <person name="Watson M."/>
            <person name="Adriaenssens E.M."/>
            <person name="Foster-Nyarko E."/>
            <person name="Jarju S."/>
            <person name="Secka A."/>
            <person name="Antonio M."/>
            <person name="Oren A."/>
            <person name="Chaudhuri R."/>
            <person name="La Ragione R.M."/>
            <person name="Hildebrand F."/>
            <person name="Pallen M.J."/>
        </authorList>
    </citation>
    <scope>NUCLEOTIDE SEQUENCE [LARGE SCALE GENOMIC DNA]</scope>
    <source>
        <strain evidence="2 3">Sa5YUA1</strain>
    </source>
</reference>
<keyword evidence="2" id="KW-0378">Hydrolase</keyword>
<dbReference type="GO" id="GO:0016787">
    <property type="term" value="F:hydrolase activity"/>
    <property type="evidence" value="ECO:0007669"/>
    <property type="project" value="UniProtKB-KW"/>
</dbReference>
<dbReference type="EMBL" id="JACSQT010000007">
    <property type="protein sequence ID" value="MBD7938371.1"/>
    <property type="molecule type" value="Genomic_DNA"/>
</dbReference>
<accession>A0ABR8QS50</accession>
<name>A0ABR8QS50_9BACI</name>
<dbReference type="InterPro" id="IPR050491">
    <property type="entry name" value="AmpC-like"/>
</dbReference>
<dbReference type="PANTHER" id="PTHR46825:SF12">
    <property type="entry name" value="PENICILLIN-BINDING PROTEIN 4"/>
    <property type="match status" value="1"/>
</dbReference>
<feature type="domain" description="Beta-lactamase-related" evidence="1">
    <location>
        <begin position="1"/>
        <end position="146"/>
    </location>
</feature>
<dbReference type="PANTHER" id="PTHR46825">
    <property type="entry name" value="D-ALANYL-D-ALANINE-CARBOXYPEPTIDASE/ENDOPEPTIDASE AMPH"/>
    <property type="match status" value="1"/>
</dbReference>
<dbReference type="Gene3D" id="3.40.710.10">
    <property type="entry name" value="DD-peptidase/beta-lactamase superfamily"/>
    <property type="match status" value="1"/>
</dbReference>
<keyword evidence="3" id="KW-1185">Reference proteome</keyword>
<dbReference type="SUPFAM" id="SSF56601">
    <property type="entry name" value="beta-lactamase/transpeptidase-like"/>
    <property type="match status" value="1"/>
</dbReference>
<proteinExistence type="predicted"/>
<organism evidence="2 3">
    <name type="scientific">Cytobacillus stercorigallinarum</name>
    <dbReference type="NCBI Taxonomy" id="2762240"/>
    <lineage>
        <taxon>Bacteria</taxon>
        <taxon>Bacillati</taxon>
        <taxon>Bacillota</taxon>
        <taxon>Bacilli</taxon>
        <taxon>Bacillales</taxon>
        <taxon>Bacillaceae</taxon>
        <taxon>Cytobacillus</taxon>
    </lineage>
</organism>
<evidence type="ECO:0000259" key="1">
    <source>
        <dbReference type="Pfam" id="PF00144"/>
    </source>
</evidence>
<evidence type="ECO:0000313" key="3">
    <source>
        <dbReference type="Proteomes" id="UP000657931"/>
    </source>
</evidence>
<dbReference type="InterPro" id="IPR001466">
    <property type="entry name" value="Beta-lactam-related"/>
</dbReference>
<dbReference type="Proteomes" id="UP000657931">
    <property type="component" value="Unassembled WGS sequence"/>
</dbReference>
<sequence>MFNVCSISKLLTTVLTCKLIDEQHLQLDTPVNELLTRWTIPSNTLSPSLTLRQLLSHQSGIIDPPNSFLPYQKRWGYPTVEQLFLGKTEYCREPIIRQENQVGRFHYADAHFCLIEKLIEGVTGKSFPILMEEKILQPLGMTCSTMRLLMRKIFLKDMIGTEQQ</sequence>
<comment type="caution">
    <text evidence="2">The sequence shown here is derived from an EMBL/GenBank/DDBJ whole genome shotgun (WGS) entry which is preliminary data.</text>
</comment>